<dbReference type="OrthoDB" id="2898618at2759"/>
<keyword evidence="4" id="KW-1133">Transmembrane helix</keyword>
<dbReference type="PANTHER" id="PTHR43618:SF18">
    <property type="entry name" value="SHORT CHAIN DEHYDROGENASE_REDUCTASE FAMILY (AFU_ORTHOLOGUE AFUA_5G12480)"/>
    <property type="match status" value="1"/>
</dbReference>
<evidence type="ECO:0000313" key="6">
    <source>
        <dbReference type="Proteomes" id="UP000310066"/>
    </source>
</evidence>
<dbReference type="STRING" id="329885.A0A4U0V2F2"/>
<gene>
    <name evidence="5" type="ORF">B0A54_06852</name>
</gene>
<comment type="similarity">
    <text evidence="1">Belongs to the short-chain dehydrogenases/reductases (SDR) family.</text>
</comment>
<dbReference type="PANTHER" id="PTHR43618">
    <property type="entry name" value="7-ALPHA-HYDROXYSTEROID DEHYDROGENASE"/>
    <property type="match status" value="1"/>
</dbReference>
<dbReference type="SUPFAM" id="SSF51735">
    <property type="entry name" value="NAD(P)-binding Rossmann-fold domains"/>
    <property type="match status" value="1"/>
</dbReference>
<evidence type="ECO:0000256" key="2">
    <source>
        <dbReference type="ARBA" id="ARBA00022857"/>
    </source>
</evidence>
<keyword evidence="4" id="KW-0812">Transmembrane</keyword>
<evidence type="ECO:0000256" key="1">
    <source>
        <dbReference type="ARBA" id="ARBA00006484"/>
    </source>
</evidence>
<dbReference type="InterPro" id="IPR036291">
    <property type="entry name" value="NAD(P)-bd_dom_sf"/>
</dbReference>
<accession>A0A4U0V2F2</accession>
<comment type="caution">
    <text evidence="5">The sequence shown here is derived from an EMBL/GenBank/DDBJ whole genome shotgun (WGS) entry which is preliminary data.</text>
</comment>
<dbReference type="AlphaFoldDB" id="A0A4U0V2F2"/>
<protein>
    <submittedName>
        <fullName evidence="5">Uncharacterized protein</fullName>
    </submittedName>
</protein>
<dbReference type="InterPro" id="IPR052178">
    <property type="entry name" value="Sec_Metab_Biosynth_SDR"/>
</dbReference>
<evidence type="ECO:0000313" key="5">
    <source>
        <dbReference type="EMBL" id="TKA42402.1"/>
    </source>
</evidence>
<dbReference type="EMBL" id="NAJP01000023">
    <property type="protein sequence ID" value="TKA42402.1"/>
    <property type="molecule type" value="Genomic_DNA"/>
</dbReference>
<proteinExistence type="inferred from homology"/>
<dbReference type="Gene3D" id="3.40.50.720">
    <property type="entry name" value="NAD(P)-binding Rossmann-like Domain"/>
    <property type="match status" value="1"/>
</dbReference>
<dbReference type="PRINTS" id="PR00081">
    <property type="entry name" value="GDHRDH"/>
</dbReference>
<reference evidence="5 6" key="1">
    <citation type="submission" date="2017-03" db="EMBL/GenBank/DDBJ databases">
        <title>Genomes of endolithic fungi from Antarctica.</title>
        <authorList>
            <person name="Coleine C."/>
            <person name="Masonjones S."/>
            <person name="Stajich J.E."/>
        </authorList>
    </citation>
    <scope>NUCLEOTIDE SEQUENCE [LARGE SCALE GENOMIC DNA]</scope>
    <source>
        <strain evidence="5 6">CCFEE 5311</strain>
    </source>
</reference>
<dbReference type="InterPro" id="IPR002347">
    <property type="entry name" value="SDR_fam"/>
</dbReference>
<keyword evidence="2" id="KW-0521">NADP</keyword>
<dbReference type="Pfam" id="PF00106">
    <property type="entry name" value="adh_short"/>
    <property type="match status" value="1"/>
</dbReference>
<keyword evidence="4" id="KW-0472">Membrane</keyword>
<dbReference type="GO" id="GO:0016491">
    <property type="term" value="F:oxidoreductase activity"/>
    <property type="evidence" value="ECO:0007669"/>
    <property type="project" value="UniProtKB-KW"/>
</dbReference>
<evidence type="ECO:0000256" key="4">
    <source>
        <dbReference type="SAM" id="Phobius"/>
    </source>
</evidence>
<organism evidence="5 6">
    <name type="scientific">Friedmanniomyces endolithicus</name>
    <dbReference type="NCBI Taxonomy" id="329885"/>
    <lineage>
        <taxon>Eukaryota</taxon>
        <taxon>Fungi</taxon>
        <taxon>Dikarya</taxon>
        <taxon>Ascomycota</taxon>
        <taxon>Pezizomycotina</taxon>
        <taxon>Dothideomycetes</taxon>
        <taxon>Dothideomycetidae</taxon>
        <taxon>Mycosphaerellales</taxon>
        <taxon>Teratosphaeriaceae</taxon>
        <taxon>Friedmanniomyces</taxon>
    </lineage>
</organism>
<name>A0A4U0V2F2_9PEZI</name>
<keyword evidence="3" id="KW-0560">Oxidoreductase</keyword>
<dbReference type="CDD" id="cd05233">
    <property type="entry name" value="SDR_c"/>
    <property type="match status" value="1"/>
</dbReference>
<evidence type="ECO:0000256" key="3">
    <source>
        <dbReference type="ARBA" id="ARBA00023002"/>
    </source>
</evidence>
<sequence>MATNKIQDLFNVHGLVVVITGGGSGLGLYAARALDANGAKAVYIIGRREETLREAAKTGVNGTIKPIVGDVSDKNSLQKIVDQIRDEQGFVNLLFANAGVSGPGDNPALSKVAKDRKPSVKEYQEALWQPEPEAYTKALHISMTNLYTS</sequence>
<dbReference type="Proteomes" id="UP000310066">
    <property type="component" value="Unassembled WGS sequence"/>
</dbReference>
<feature type="transmembrane region" description="Helical" evidence="4">
    <location>
        <begin position="12"/>
        <end position="31"/>
    </location>
</feature>